<comment type="catalytic activity">
    <reaction evidence="9">
        <text>ATP + H2O = ADP + phosphate + H(+)</text>
        <dbReference type="Rhea" id="RHEA:13065"/>
        <dbReference type="ChEBI" id="CHEBI:15377"/>
        <dbReference type="ChEBI" id="CHEBI:15378"/>
        <dbReference type="ChEBI" id="CHEBI:30616"/>
        <dbReference type="ChEBI" id="CHEBI:43474"/>
        <dbReference type="ChEBI" id="CHEBI:456216"/>
        <dbReference type="EC" id="3.6.4.13"/>
    </reaction>
</comment>
<evidence type="ECO:0000259" key="12">
    <source>
        <dbReference type="PROSITE" id="PS51194"/>
    </source>
</evidence>
<evidence type="ECO:0000256" key="4">
    <source>
        <dbReference type="ARBA" id="ARBA00022806"/>
    </source>
</evidence>
<keyword evidence="2" id="KW-0547">Nucleotide-binding</keyword>
<dbReference type="InterPro" id="IPR001650">
    <property type="entry name" value="Helicase_C-like"/>
</dbReference>
<dbReference type="CDD" id="cd17957">
    <property type="entry name" value="DEADc_DDX52"/>
    <property type="match status" value="1"/>
</dbReference>
<dbReference type="GO" id="GO:0005829">
    <property type="term" value="C:cytosol"/>
    <property type="evidence" value="ECO:0007669"/>
    <property type="project" value="TreeGrafter"/>
</dbReference>
<dbReference type="PROSITE" id="PS51192">
    <property type="entry name" value="HELICASE_ATP_BIND_1"/>
    <property type="match status" value="1"/>
</dbReference>
<sequence length="520" mass="58175">MASNVLQQLCMGVTFQKQPRVSRDRIEKLAAAPSSLPSTKLKGKPEKVQNRIRTHHGIGVWADDIPAVVTDFEQLETRYQCSKQLVSNIVACGYETPTPVQMITIPAMLERREVLVSAPTGSGKTAAFVIPLVHLLGEPSTDGFRAVVVCPTRELAKQTYREVVRLAEGTGLRTYVLTKTSNAQKRFSSDMAKSLDIMVTTPNRLVWLLKETKLTLGRVQHLIIDESDRLFEAGKSGFRDQLVKIYEACDSSKLKRAMFSATSSKDLDKWCRLHLDSVVIVAVGAKNSATKQVDQKLLFVGTENGKLFQIRQILRAGVRPPVLVFVESKAAAKELYSHLVLDGLNVDVIHSDRTISDRDSIMEQFRLGKIWILICTELMGRGIDFKGVQLVINYDFPQSAASYIHRIGRTGRAGRSGEAITFFMESDAPKLREIVQIIRKAGCDVPDYMLKLRTKHLKNKLQPKAKTKLKEKTIETDRSAKLKRLKTSKIGLKGSKKMEQKKSKATLKKDRNPGTNSDKQ</sequence>
<dbReference type="InterPro" id="IPR050079">
    <property type="entry name" value="DEAD_box_RNA_helicase"/>
</dbReference>
<dbReference type="InterPro" id="IPR014001">
    <property type="entry name" value="Helicase_ATP-bd"/>
</dbReference>
<evidence type="ECO:0000256" key="7">
    <source>
        <dbReference type="ARBA" id="ARBA00024355"/>
    </source>
</evidence>
<dbReference type="PANTHER" id="PTHR47959:SF15">
    <property type="entry name" value="RNA HELICASE"/>
    <property type="match status" value="1"/>
</dbReference>
<evidence type="ECO:0000259" key="11">
    <source>
        <dbReference type="PROSITE" id="PS51192"/>
    </source>
</evidence>
<dbReference type="Pfam" id="PF00271">
    <property type="entry name" value="Helicase_C"/>
    <property type="match status" value="1"/>
</dbReference>
<dbReference type="AlphaFoldDB" id="A0AAJ7L4J0"/>
<name>A0AAJ7L4J0_9ACAR</name>
<dbReference type="PANTHER" id="PTHR47959">
    <property type="entry name" value="ATP-DEPENDENT RNA HELICASE RHLE-RELATED"/>
    <property type="match status" value="1"/>
</dbReference>
<dbReference type="Pfam" id="PF00270">
    <property type="entry name" value="DEAD"/>
    <property type="match status" value="1"/>
</dbReference>
<dbReference type="SMART" id="SM00487">
    <property type="entry name" value="DEXDc"/>
    <property type="match status" value="1"/>
</dbReference>
<dbReference type="InterPro" id="IPR011545">
    <property type="entry name" value="DEAD/DEAH_box_helicase_dom"/>
</dbReference>
<dbReference type="SMART" id="SM00490">
    <property type="entry name" value="HELICc"/>
    <property type="match status" value="1"/>
</dbReference>
<evidence type="ECO:0000313" key="13">
    <source>
        <dbReference type="Proteomes" id="UP000694867"/>
    </source>
</evidence>
<dbReference type="GO" id="GO:0016787">
    <property type="term" value="F:hydrolase activity"/>
    <property type="evidence" value="ECO:0007669"/>
    <property type="project" value="UniProtKB-KW"/>
</dbReference>
<evidence type="ECO:0000256" key="9">
    <source>
        <dbReference type="ARBA" id="ARBA00047984"/>
    </source>
</evidence>
<dbReference type="SUPFAM" id="SSF52540">
    <property type="entry name" value="P-loop containing nucleoside triphosphate hydrolases"/>
    <property type="match status" value="1"/>
</dbReference>
<dbReference type="GO" id="GO:0003723">
    <property type="term" value="F:RNA binding"/>
    <property type="evidence" value="ECO:0007669"/>
    <property type="project" value="UniProtKB-KW"/>
</dbReference>
<proteinExistence type="inferred from homology"/>
<evidence type="ECO:0000256" key="5">
    <source>
        <dbReference type="ARBA" id="ARBA00022840"/>
    </source>
</evidence>
<dbReference type="GO" id="GO:0003724">
    <property type="term" value="F:RNA helicase activity"/>
    <property type="evidence" value="ECO:0007669"/>
    <property type="project" value="UniProtKB-EC"/>
</dbReference>
<dbReference type="Gene3D" id="3.40.50.300">
    <property type="entry name" value="P-loop containing nucleotide triphosphate hydrolases"/>
    <property type="match status" value="2"/>
</dbReference>
<keyword evidence="6" id="KW-0694">RNA-binding</keyword>
<evidence type="ECO:0000313" key="14">
    <source>
        <dbReference type="RefSeq" id="XP_018495562.2"/>
    </source>
</evidence>
<protein>
    <recommendedName>
        <fullName evidence="8">Probable ATP-dependent RNA helicase DDX52</fullName>
        <ecNumber evidence="1">3.6.4.13</ecNumber>
    </recommendedName>
</protein>
<dbReference type="InterPro" id="IPR044764">
    <property type="entry name" value="DDX52/Rok1_DEADc"/>
</dbReference>
<dbReference type="InterPro" id="IPR027417">
    <property type="entry name" value="P-loop_NTPase"/>
</dbReference>
<comment type="similarity">
    <text evidence="7">Belongs to the DEAD box helicase family. DDX52/ROK1 subfamily.</text>
</comment>
<evidence type="ECO:0000256" key="6">
    <source>
        <dbReference type="ARBA" id="ARBA00022884"/>
    </source>
</evidence>
<keyword evidence="3" id="KW-0378">Hydrolase</keyword>
<gene>
    <name evidence="14" type="primary">LOC100908737</name>
</gene>
<feature type="domain" description="Helicase C-terminal" evidence="12">
    <location>
        <begin position="292"/>
        <end position="453"/>
    </location>
</feature>
<feature type="compositionally biased region" description="Basic and acidic residues" evidence="10">
    <location>
        <begin position="496"/>
        <end position="520"/>
    </location>
</feature>
<keyword evidence="13" id="KW-1185">Reference proteome</keyword>
<dbReference type="Proteomes" id="UP000694867">
    <property type="component" value="Unplaced"/>
</dbReference>
<keyword evidence="4 14" id="KW-0347">Helicase</keyword>
<evidence type="ECO:0000256" key="10">
    <source>
        <dbReference type="SAM" id="MobiDB-lite"/>
    </source>
</evidence>
<reference evidence="14" key="1">
    <citation type="submission" date="2025-08" db="UniProtKB">
        <authorList>
            <consortium name="RefSeq"/>
        </authorList>
    </citation>
    <scope>IDENTIFICATION</scope>
</reference>
<dbReference type="CDD" id="cd18787">
    <property type="entry name" value="SF2_C_DEAD"/>
    <property type="match status" value="1"/>
</dbReference>
<evidence type="ECO:0000256" key="1">
    <source>
        <dbReference type="ARBA" id="ARBA00012552"/>
    </source>
</evidence>
<evidence type="ECO:0000256" key="2">
    <source>
        <dbReference type="ARBA" id="ARBA00022741"/>
    </source>
</evidence>
<feature type="domain" description="Helicase ATP-binding" evidence="11">
    <location>
        <begin position="105"/>
        <end position="281"/>
    </location>
</feature>
<dbReference type="EC" id="3.6.4.13" evidence="1"/>
<evidence type="ECO:0000256" key="3">
    <source>
        <dbReference type="ARBA" id="ARBA00022801"/>
    </source>
</evidence>
<feature type="region of interest" description="Disordered" evidence="10">
    <location>
        <begin position="485"/>
        <end position="520"/>
    </location>
</feature>
<dbReference type="GeneID" id="100908737"/>
<dbReference type="CTD" id="39979"/>
<evidence type="ECO:0000256" key="8">
    <source>
        <dbReference type="ARBA" id="ARBA00044533"/>
    </source>
</evidence>
<dbReference type="KEGG" id="goe:100908737"/>
<dbReference type="PROSITE" id="PS51194">
    <property type="entry name" value="HELICASE_CTER"/>
    <property type="match status" value="1"/>
</dbReference>
<accession>A0AAJ7L4J0</accession>
<dbReference type="GO" id="GO:0030490">
    <property type="term" value="P:maturation of SSU-rRNA"/>
    <property type="evidence" value="ECO:0007669"/>
    <property type="project" value="InterPro"/>
</dbReference>
<organism evidence="13 14">
    <name type="scientific">Galendromus occidentalis</name>
    <name type="common">western predatory mite</name>
    <dbReference type="NCBI Taxonomy" id="34638"/>
    <lineage>
        <taxon>Eukaryota</taxon>
        <taxon>Metazoa</taxon>
        <taxon>Ecdysozoa</taxon>
        <taxon>Arthropoda</taxon>
        <taxon>Chelicerata</taxon>
        <taxon>Arachnida</taxon>
        <taxon>Acari</taxon>
        <taxon>Parasitiformes</taxon>
        <taxon>Mesostigmata</taxon>
        <taxon>Gamasina</taxon>
        <taxon>Phytoseioidea</taxon>
        <taxon>Phytoseiidae</taxon>
        <taxon>Typhlodrominae</taxon>
        <taxon>Galendromus</taxon>
    </lineage>
</organism>
<dbReference type="RefSeq" id="XP_018495562.2">
    <property type="nucleotide sequence ID" value="XM_018640046.2"/>
</dbReference>
<dbReference type="GO" id="GO:0005524">
    <property type="term" value="F:ATP binding"/>
    <property type="evidence" value="ECO:0007669"/>
    <property type="project" value="UniProtKB-KW"/>
</dbReference>
<keyword evidence="5" id="KW-0067">ATP-binding</keyword>